<proteinExistence type="predicted"/>
<accession>A0A0A9F7Y1</accession>
<evidence type="ECO:0000313" key="2">
    <source>
        <dbReference type="EMBL" id="JAE07334.1"/>
    </source>
</evidence>
<organism evidence="2">
    <name type="scientific">Arundo donax</name>
    <name type="common">Giant reed</name>
    <name type="synonym">Donax arundinaceus</name>
    <dbReference type="NCBI Taxonomy" id="35708"/>
    <lineage>
        <taxon>Eukaryota</taxon>
        <taxon>Viridiplantae</taxon>
        <taxon>Streptophyta</taxon>
        <taxon>Embryophyta</taxon>
        <taxon>Tracheophyta</taxon>
        <taxon>Spermatophyta</taxon>
        <taxon>Magnoliopsida</taxon>
        <taxon>Liliopsida</taxon>
        <taxon>Poales</taxon>
        <taxon>Poaceae</taxon>
        <taxon>PACMAD clade</taxon>
        <taxon>Arundinoideae</taxon>
        <taxon>Arundineae</taxon>
        <taxon>Arundo</taxon>
    </lineage>
</organism>
<dbReference type="EMBL" id="GBRH01190562">
    <property type="protein sequence ID" value="JAE07334.1"/>
    <property type="molecule type" value="Transcribed_RNA"/>
</dbReference>
<evidence type="ECO:0000256" key="1">
    <source>
        <dbReference type="SAM" id="MobiDB-lite"/>
    </source>
</evidence>
<name>A0A0A9F7Y1_ARUDO</name>
<protein>
    <submittedName>
        <fullName evidence="2">Uncharacterized protein</fullName>
    </submittedName>
</protein>
<dbReference type="AlphaFoldDB" id="A0A0A9F7Y1"/>
<sequence>MTPDRIPNRLQHDTRPYGPKEGDAAP</sequence>
<feature type="region of interest" description="Disordered" evidence="1">
    <location>
        <begin position="1"/>
        <end position="26"/>
    </location>
</feature>
<reference evidence="2" key="1">
    <citation type="submission" date="2014-09" db="EMBL/GenBank/DDBJ databases">
        <authorList>
            <person name="Magalhaes I.L.F."/>
            <person name="Oliveira U."/>
            <person name="Santos F.R."/>
            <person name="Vidigal T.H.D.A."/>
            <person name="Brescovit A.D."/>
            <person name="Santos A.J."/>
        </authorList>
    </citation>
    <scope>NUCLEOTIDE SEQUENCE</scope>
    <source>
        <tissue evidence="2">Shoot tissue taken approximately 20 cm above the soil surface</tissue>
    </source>
</reference>
<reference evidence="2" key="2">
    <citation type="journal article" date="2015" name="Data Brief">
        <title>Shoot transcriptome of the giant reed, Arundo donax.</title>
        <authorList>
            <person name="Barrero R.A."/>
            <person name="Guerrero F.D."/>
            <person name="Moolhuijzen P."/>
            <person name="Goolsby J.A."/>
            <person name="Tidwell J."/>
            <person name="Bellgard S.E."/>
            <person name="Bellgard M.I."/>
        </authorList>
    </citation>
    <scope>NUCLEOTIDE SEQUENCE</scope>
    <source>
        <tissue evidence="2">Shoot tissue taken approximately 20 cm above the soil surface</tissue>
    </source>
</reference>